<sequence length="126" mass="13876">MEPVANSFHGLSQGVPSAHLGSISKTSSQAQFTQQPFSFVPSRAPRQPQKKKLGIVNAGISKHNAVYRKDDNSSGLEYLELMKQEGMLGDHQDVKNILQVAELDVKTLTAAASERCMRLLYLCCRT</sequence>
<organism evidence="1 2">
    <name type="scientific">Adiantum capillus-veneris</name>
    <name type="common">Maidenhair fern</name>
    <dbReference type="NCBI Taxonomy" id="13818"/>
    <lineage>
        <taxon>Eukaryota</taxon>
        <taxon>Viridiplantae</taxon>
        <taxon>Streptophyta</taxon>
        <taxon>Embryophyta</taxon>
        <taxon>Tracheophyta</taxon>
        <taxon>Polypodiopsida</taxon>
        <taxon>Polypodiidae</taxon>
        <taxon>Polypodiales</taxon>
        <taxon>Pteridineae</taxon>
        <taxon>Pteridaceae</taxon>
        <taxon>Vittarioideae</taxon>
        <taxon>Adiantum</taxon>
    </lineage>
</organism>
<reference evidence="1" key="1">
    <citation type="submission" date="2021-01" db="EMBL/GenBank/DDBJ databases">
        <title>Adiantum capillus-veneris genome.</title>
        <authorList>
            <person name="Fang Y."/>
            <person name="Liao Q."/>
        </authorList>
    </citation>
    <scope>NUCLEOTIDE SEQUENCE</scope>
    <source>
        <strain evidence="1">H3</strain>
        <tissue evidence="1">Leaf</tissue>
    </source>
</reference>
<evidence type="ECO:0000313" key="2">
    <source>
        <dbReference type="Proteomes" id="UP000886520"/>
    </source>
</evidence>
<dbReference type="EMBL" id="JABFUD020000019">
    <property type="protein sequence ID" value="KAI5065222.1"/>
    <property type="molecule type" value="Genomic_DNA"/>
</dbReference>
<dbReference type="AlphaFoldDB" id="A0A9D4UCF5"/>
<proteinExistence type="predicted"/>
<name>A0A9D4UCF5_ADICA</name>
<accession>A0A9D4UCF5</accession>
<protein>
    <submittedName>
        <fullName evidence="1">Uncharacterized protein</fullName>
    </submittedName>
</protein>
<evidence type="ECO:0000313" key="1">
    <source>
        <dbReference type="EMBL" id="KAI5065222.1"/>
    </source>
</evidence>
<gene>
    <name evidence="1" type="ORF">GOP47_0019917</name>
</gene>
<dbReference type="Proteomes" id="UP000886520">
    <property type="component" value="Chromosome 19"/>
</dbReference>
<comment type="caution">
    <text evidence="1">The sequence shown here is derived from an EMBL/GenBank/DDBJ whole genome shotgun (WGS) entry which is preliminary data.</text>
</comment>
<keyword evidence="2" id="KW-1185">Reference proteome</keyword>